<dbReference type="GO" id="GO:0046983">
    <property type="term" value="F:protein dimerization activity"/>
    <property type="evidence" value="ECO:0007669"/>
    <property type="project" value="InterPro"/>
</dbReference>
<dbReference type="GO" id="GO:0045944">
    <property type="term" value="P:positive regulation of transcription by RNA polymerase II"/>
    <property type="evidence" value="ECO:0007669"/>
    <property type="project" value="InterPro"/>
</dbReference>
<feature type="compositionally biased region" description="Acidic residues" evidence="7">
    <location>
        <begin position="42"/>
        <end position="55"/>
    </location>
</feature>
<keyword evidence="5" id="KW-0804">Transcription</keyword>
<keyword evidence="6" id="KW-0539">Nucleus</keyword>
<dbReference type="PRINTS" id="PR00404">
    <property type="entry name" value="MADSDOMAIN"/>
</dbReference>
<dbReference type="GO" id="GO:1900079">
    <property type="term" value="P:regulation of arginine biosynthetic process"/>
    <property type="evidence" value="ECO:0007669"/>
    <property type="project" value="UniProtKB-ARBA"/>
</dbReference>
<dbReference type="GO" id="GO:1900081">
    <property type="term" value="P:regulation of arginine catabolic process"/>
    <property type="evidence" value="ECO:0007669"/>
    <property type="project" value="UniProtKB-ARBA"/>
</dbReference>
<evidence type="ECO:0000313" key="10">
    <source>
        <dbReference type="Proteomes" id="UP001377567"/>
    </source>
</evidence>
<feature type="region of interest" description="Disordered" evidence="7">
    <location>
        <begin position="1"/>
        <end position="67"/>
    </location>
</feature>
<evidence type="ECO:0000256" key="4">
    <source>
        <dbReference type="ARBA" id="ARBA00023125"/>
    </source>
</evidence>
<evidence type="ECO:0000256" key="1">
    <source>
        <dbReference type="ARBA" id="ARBA00004123"/>
    </source>
</evidence>
<evidence type="ECO:0000313" key="9">
    <source>
        <dbReference type="EMBL" id="GMM57237.1"/>
    </source>
</evidence>
<dbReference type="GO" id="GO:0000981">
    <property type="term" value="F:DNA-binding transcription factor activity, RNA polymerase II-specific"/>
    <property type="evidence" value="ECO:0007669"/>
    <property type="project" value="InterPro"/>
</dbReference>
<name>A0AAV5S1Q5_MAUHU</name>
<dbReference type="Pfam" id="PF00319">
    <property type="entry name" value="SRF-TF"/>
    <property type="match status" value="1"/>
</dbReference>
<evidence type="ECO:0000256" key="2">
    <source>
        <dbReference type="ARBA" id="ARBA00022503"/>
    </source>
</evidence>
<evidence type="ECO:0000256" key="3">
    <source>
        <dbReference type="ARBA" id="ARBA00023015"/>
    </source>
</evidence>
<sequence length="149" mass="16476">MVEKSVPLDSENEVWAASPLVSQAEPVGRSGKGEREGKGEGEEANDGANDNDNENEEKQFDETEAEQACRRRGIKYIQNRTRRHVAFAKRRHGIMKKACELSVPTGGNILLLIQPQNTGLVYAFSTPRIDPVITGEEGKGLLRRCLAQD</sequence>
<evidence type="ECO:0000256" key="5">
    <source>
        <dbReference type="ARBA" id="ARBA00023163"/>
    </source>
</evidence>
<gene>
    <name evidence="9" type="ORF">DAKH74_038530</name>
</gene>
<dbReference type="InterPro" id="IPR033897">
    <property type="entry name" value="SRF-like_MADS-box"/>
</dbReference>
<keyword evidence="10" id="KW-1185">Reference proteome</keyword>
<keyword evidence="4" id="KW-0238">DNA-binding</keyword>
<evidence type="ECO:0000256" key="6">
    <source>
        <dbReference type="ARBA" id="ARBA00023242"/>
    </source>
</evidence>
<dbReference type="SMART" id="SM00432">
    <property type="entry name" value="MADS"/>
    <property type="match status" value="1"/>
</dbReference>
<dbReference type="PROSITE" id="PS50066">
    <property type="entry name" value="MADS_BOX_2"/>
    <property type="match status" value="1"/>
</dbReference>
<dbReference type="SUPFAM" id="SSF55455">
    <property type="entry name" value="SRF-like"/>
    <property type="match status" value="1"/>
</dbReference>
<dbReference type="GO" id="GO:0005634">
    <property type="term" value="C:nucleus"/>
    <property type="evidence" value="ECO:0007669"/>
    <property type="project" value="UniProtKB-SubCell"/>
</dbReference>
<comment type="subcellular location">
    <subcellularLocation>
        <location evidence="1">Nucleus</location>
    </subcellularLocation>
</comment>
<accession>A0AAV5S1Q5</accession>
<dbReference type="GO" id="GO:0006525">
    <property type="term" value="P:arginine metabolic process"/>
    <property type="evidence" value="ECO:0007669"/>
    <property type="project" value="UniProtKB-KW"/>
</dbReference>
<dbReference type="EMBL" id="BTGD01000011">
    <property type="protein sequence ID" value="GMM57237.1"/>
    <property type="molecule type" value="Genomic_DNA"/>
</dbReference>
<evidence type="ECO:0000259" key="8">
    <source>
        <dbReference type="PROSITE" id="PS50066"/>
    </source>
</evidence>
<reference evidence="9 10" key="1">
    <citation type="journal article" date="2023" name="Elife">
        <title>Identification of key yeast species and microbe-microbe interactions impacting larval growth of Drosophila in the wild.</title>
        <authorList>
            <person name="Mure A."/>
            <person name="Sugiura Y."/>
            <person name="Maeda R."/>
            <person name="Honda K."/>
            <person name="Sakurai N."/>
            <person name="Takahashi Y."/>
            <person name="Watada M."/>
            <person name="Katoh T."/>
            <person name="Gotoh A."/>
            <person name="Gotoh Y."/>
            <person name="Taniguchi I."/>
            <person name="Nakamura K."/>
            <person name="Hayashi T."/>
            <person name="Katayama T."/>
            <person name="Uemura T."/>
            <person name="Hattori Y."/>
        </authorList>
    </citation>
    <scope>NUCLEOTIDE SEQUENCE [LARGE SCALE GENOMIC DNA]</scope>
    <source>
        <strain evidence="9 10">KH-74</strain>
    </source>
</reference>
<dbReference type="CDD" id="cd00266">
    <property type="entry name" value="MADS_SRF_like"/>
    <property type="match status" value="1"/>
</dbReference>
<keyword evidence="2" id="KW-0056">Arginine metabolism</keyword>
<dbReference type="Proteomes" id="UP001377567">
    <property type="component" value="Unassembled WGS sequence"/>
</dbReference>
<dbReference type="GO" id="GO:0000987">
    <property type="term" value="F:cis-regulatory region sequence-specific DNA binding"/>
    <property type="evidence" value="ECO:0007669"/>
    <property type="project" value="InterPro"/>
</dbReference>
<organism evidence="9 10">
    <name type="scientific">Maudiozyma humilis</name>
    <name type="common">Sour dough yeast</name>
    <name type="synonym">Kazachstania humilis</name>
    <dbReference type="NCBI Taxonomy" id="51915"/>
    <lineage>
        <taxon>Eukaryota</taxon>
        <taxon>Fungi</taxon>
        <taxon>Dikarya</taxon>
        <taxon>Ascomycota</taxon>
        <taxon>Saccharomycotina</taxon>
        <taxon>Saccharomycetes</taxon>
        <taxon>Saccharomycetales</taxon>
        <taxon>Saccharomycetaceae</taxon>
        <taxon>Maudiozyma</taxon>
    </lineage>
</organism>
<dbReference type="AlphaFoldDB" id="A0AAV5S1Q5"/>
<proteinExistence type="predicted"/>
<dbReference type="FunFam" id="3.40.1810.10:FF:000002">
    <property type="entry name" value="Serum response factor b"/>
    <property type="match status" value="1"/>
</dbReference>
<feature type="domain" description="MADS-box" evidence="8">
    <location>
        <begin position="67"/>
        <end position="128"/>
    </location>
</feature>
<comment type="caution">
    <text evidence="9">The sequence shown here is derived from an EMBL/GenBank/DDBJ whole genome shotgun (WGS) entry which is preliminary data.</text>
</comment>
<dbReference type="Gene3D" id="3.40.1810.10">
    <property type="entry name" value="Transcription factor, MADS-box"/>
    <property type="match status" value="1"/>
</dbReference>
<protein>
    <recommendedName>
        <fullName evidence="8">MADS-box domain-containing protein</fullName>
    </recommendedName>
</protein>
<dbReference type="InterPro" id="IPR002100">
    <property type="entry name" value="TF_MADSbox"/>
</dbReference>
<keyword evidence="3" id="KW-0805">Transcription regulation</keyword>
<feature type="compositionally biased region" description="Basic and acidic residues" evidence="7">
    <location>
        <begin position="31"/>
        <end position="41"/>
    </location>
</feature>
<dbReference type="InterPro" id="IPR036879">
    <property type="entry name" value="TF_MADSbox_sf"/>
</dbReference>
<evidence type="ECO:0000256" key="7">
    <source>
        <dbReference type="SAM" id="MobiDB-lite"/>
    </source>
</evidence>